<proteinExistence type="predicted"/>
<dbReference type="Proteomes" id="UP001501509">
    <property type="component" value="Unassembled WGS sequence"/>
</dbReference>
<evidence type="ECO:0008006" key="3">
    <source>
        <dbReference type="Google" id="ProtNLM"/>
    </source>
</evidence>
<dbReference type="RefSeq" id="WP_344546100.1">
    <property type="nucleotide sequence ID" value="NZ_BAAATD010000009.1"/>
</dbReference>
<evidence type="ECO:0000313" key="2">
    <source>
        <dbReference type="Proteomes" id="UP001501509"/>
    </source>
</evidence>
<gene>
    <name evidence="1" type="ORF">GCM10010411_62860</name>
</gene>
<evidence type="ECO:0000313" key="1">
    <source>
        <dbReference type="EMBL" id="GAA2618760.1"/>
    </source>
</evidence>
<protein>
    <recommendedName>
        <fullName evidence="3">Head-to-tail stopper</fullName>
    </recommendedName>
</protein>
<reference evidence="1 2" key="1">
    <citation type="journal article" date="2019" name="Int. J. Syst. Evol. Microbiol.">
        <title>The Global Catalogue of Microorganisms (GCM) 10K type strain sequencing project: providing services to taxonomists for standard genome sequencing and annotation.</title>
        <authorList>
            <consortium name="The Broad Institute Genomics Platform"/>
            <consortium name="The Broad Institute Genome Sequencing Center for Infectious Disease"/>
            <person name="Wu L."/>
            <person name="Ma J."/>
        </authorList>
    </citation>
    <scope>NUCLEOTIDE SEQUENCE [LARGE SCALE GENOMIC DNA]</scope>
    <source>
        <strain evidence="1 2">JCM 6833</strain>
    </source>
</reference>
<comment type="caution">
    <text evidence="1">The sequence shown here is derived from an EMBL/GenBank/DDBJ whole genome shotgun (WGS) entry which is preliminary data.</text>
</comment>
<sequence>MPIPVRLLPFTVAVVRPVVDVDRYGNPTYDYGPSAARTPVRAWLEPREASEPTSDGRAPLVADWLLITNHDDVHGRDRIEWGALTFEVDGPPAPIPTPAGPHHVEATLRHIQG</sequence>
<name>A0ABN3Q982_9ACTN</name>
<organism evidence="1 2">
    <name type="scientific">Actinomadura fulvescens</name>
    <dbReference type="NCBI Taxonomy" id="46160"/>
    <lineage>
        <taxon>Bacteria</taxon>
        <taxon>Bacillati</taxon>
        <taxon>Actinomycetota</taxon>
        <taxon>Actinomycetes</taxon>
        <taxon>Streptosporangiales</taxon>
        <taxon>Thermomonosporaceae</taxon>
        <taxon>Actinomadura</taxon>
    </lineage>
</organism>
<dbReference type="EMBL" id="BAAATD010000009">
    <property type="protein sequence ID" value="GAA2618760.1"/>
    <property type="molecule type" value="Genomic_DNA"/>
</dbReference>
<keyword evidence="2" id="KW-1185">Reference proteome</keyword>
<accession>A0ABN3Q982</accession>